<dbReference type="Proteomes" id="UP000256941">
    <property type="component" value="Unassembled WGS sequence"/>
</dbReference>
<dbReference type="GO" id="GO:0003677">
    <property type="term" value="F:DNA binding"/>
    <property type="evidence" value="ECO:0007669"/>
    <property type="project" value="InterPro"/>
</dbReference>
<organism evidence="2 3">
    <name type="scientific">Paracoccus versutus</name>
    <name type="common">Thiobacillus versutus</name>
    <dbReference type="NCBI Taxonomy" id="34007"/>
    <lineage>
        <taxon>Bacteria</taxon>
        <taxon>Pseudomonadati</taxon>
        <taxon>Pseudomonadota</taxon>
        <taxon>Alphaproteobacteria</taxon>
        <taxon>Rhodobacterales</taxon>
        <taxon>Paracoccaceae</taxon>
        <taxon>Paracoccus</taxon>
    </lineage>
</organism>
<reference evidence="2 3" key="1">
    <citation type="submission" date="2018-08" db="EMBL/GenBank/DDBJ databases">
        <title>Genomic Encyclopedia of Archaeal and Bacterial Type Strains, Phase II (KMG-II): from individual species to whole genera.</title>
        <authorList>
            <person name="Goeker M."/>
        </authorList>
    </citation>
    <scope>NUCLEOTIDE SEQUENCE [LARGE SCALE GENOMIC DNA]</scope>
    <source>
        <strain evidence="2 3">DSM 17099</strain>
    </source>
</reference>
<dbReference type="EMBL" id="QTUJ01000001">
    <property type="protein sequence ID" value="REF73503.1"/>
    <property type="molecule type" value="Genomic_DNA"/>
</dbReference>
<sequence>MTMLAHRQLPPSAQDAAIARVSGQLLSRYARQKRPLTLRVTDAEQERPLELPAGAVALLMDILEAMAAGRGVTLMPENAELTTVQAAEVLNVSRPFLIKLLDESAIPHRKVGKHRRIRMEDVMAYKAAIDREREAVLDQLVSEAQEQDMGYGRP</sequence>
<name>A0A3D9XWJ2_PARVE</name>
<accession>A0A3D9XWJ2</accession>
<dbReference type="NCBIfam" id="TIGR01764">
    <property type="entry name" value="excise"/>
    <property type="match status" value="1"/>
</dbReference>
<evidence type="ECO:0000313" key="2">
    <source>
        <dbReference type="EMBL" id="REF73503.1"/>
    </source>
</evidence>
<protein>
    <submittedName>
        <fullName evidence="2">Excisionase family DNA binding protein</fullName>
    </submittedName>
</protein>
<dbReference type="Pfam" id="PF12728">
    <property type="entry name" value="HTH_17"/>
    <property type="match status" value="1"/>
</dbReference>
<dbReference type="AlphaFoldDB" id="A0A3D9XWJ2"/>
<dbReference type="RefSeq" id="WP_116221566.1">
    <property type="nucleotide sequence ID" value="NZ_CP038196.1"/>
</dbReference>
<proteinExistence type="predicted"/>
<evidence type="ECO:0000313" key="3">
    <source>
        <dbReference type="Proteomes" id="UP000256941"/>
    </source>
</evidence>
<feature type="domain" description="Helix-turn-helix" evidence="1">
    <location>
        <begin position="81"/>
        <end position="127"/>
    </location>
</feature>
<evidence type="ECO:0000259" key="1">
    <source>
        <dbReference type="Pfam" id="PF12728"/>
    </source>
</evidence>
<comment type="caution">
    <text evidence="2">The sequence shown here is derived from an EMBL/GenBank/DDBJ whole genome shotgun (WGS) entry which is preliminary data.</text>
</comment>
<dbReference type="InterPro" id="IPR041657">
    <property type="entry name" value="HTH_17"/>
</dbReference>
<gene>
    <name evidence="2" type="ORF">BDD41_2068</name>
</gene>
<dbReference type="InterPro" id="IPR010093">
    <property type="entry name" value="SinI_DNA-bd"/>
</dbReference>